<dbReference type="Pfam" id="PF06744">
    <property type="entry name" value="IcmF_C"/>
    <property type="match status" value="1"/>
</dbReference>
<feature type="domain" description="Type VI secretion system component TssM1 helical" evidence="4">
    <location>
        <begin position="744"/>
        <end position="841"/>
    </location>
</feature>
<accession>A0A098G6F5</accession>
<protein>
    <submittedName>
        <fullName evidence="5">IcmF protein</fullName>
    </submittedName>
</protein>
<proteinExistence type="predicted"/>
<sequence length="973" mass="110911">MDNSLRALCDAIKKILSQLKPQVNQLSFIVVTGKNSQGKSALLKQSNLEEMPIFSEQHAKIYFNQQGIIIELGEAWLTNSKMLLQNTLKQLNRCNRYLKITGLILCVDVNDLLISDPLQFAEQKKAHLQLLNRLGTNIGYHVELAIIFTKMDTLAGFTEFYQMEHATDLSKPLGFSLDCMNQLKKKIEAYNIQFNQLVEMLGQQVISKMHPVRSTIKRSLIRELPLQLSSLRAPVQALIQGISPKLFNLHSIYFTSAEQGGVSVDRLNKKIRHEYELIVQDTFPQATNFRAYFVEGALKNIQEQCSQAPQIRKFSQKPLIAIAASIAGIGLFILGYNHYKTAHLLDEVSKELLTYDVLNNQGHNGAQALYHLSRAANKVDHIPSNSISLPTVHQLKLNLHYNAQNRLQGEFLPSLTKELEQAITNPSNTPIVRYKALKIYLMLSQPEHLITSEVEDWFKNQWKGQTSNGSKKQLTLLKHTLSKPLRNIPINQQIISDARNYLNALPTSYLYYSIAKESFPSSKQKISVQGFNLATDELPVYFTKAGFEQVVHDMPKISSALQAENWVLARQDLPQLQNMLSQAYCFDYVTWWQTFMRKSQPLHYQDYQQGRQIAQQLQQTNAISQLTNLIQQQTKPDLTENSSTFNQLIAHQFTDLNLMSQSSTKELSNKINELERFIATLSVVNDNGKTAFTITRSRFINENSSDPVSALYSQAKQLPEPLSLWTKQIAGDAWSILIKDSRQYINQQWQQTVYREFQSSIARRYPLDSSQRDEISIADFNHFFAPRGVLNTFSEQYIKPFLDVSNAEWKPKAINDFVLPIATETLDEIIRANIITNMFFPDRNYESKIDFSLQKINLDPIVASLELEIGSTKLTDTQGSDSFMRFTWPQNNAKLSLSSIEGNHYEIAEHGTWALFKLLEKVNVLVDEQDSSSLQILFEVNSNSGRYLLKTNNQINPFTPGILNGFTLSEAVV</sequence>
<dbReference type="RefSeq" id="WP_045096430.1">
    <property type="nucleotide sequence ID" value="NZ_LN614827.1"/>
</dbReference>
<evidence type="ECO:0000259" key="1">
    <source>
        <dbReference type="Pfam" id="PF06744"/>
    </source>
</evidence>
<dbReference type="InterPro" id="IPR048677">
    <property type="entry name" value="TssM1_hel"/>
</dbReference>
<dbReference type="Pfam" id="PF14331">
    <property type="entry name" value="IcmF-related_N"/>
    <property type="match status" value="1"/>
</dbReference>
<dbReference type="InterPro" id="IPR027417">
    <property type="entry name" value="P-loop_NTPase"/>
</dbReference>
<dbReference type="OrthoDB" id="9758229at2"/>
<dbReference type="Proteomes" id="UP000032430">
    <property type="component" value="Chromosome I"/>
</dbReference>
<evidence type="ECO:0000313" key="5">
    <source>
        <dbReference type="EMBL" id="CEG58032.1"/>
    </source>
</evidence>
<evidence type="ECO:0000259" key="3">
    <source>
        <dbReference type="Pfam" id="PF14331"/>
    </source>
</evidence>
<dbReference type="InterPro" id="IPR053156">
    <property type="entry name" value="T6SS_TssM-like"/>
</dbReference>
<dbReference type="InterPro" id="IPR010623">
    <property type="entry name" value="IcmF_C"/>
</dbReference>
<reference evidence="6" key="1">
    <citation type="submission" date="2014-09" db="EMBL/GenBank/DDBJ databases">
        <authorList>
            <person name="Gomez-Valero L."/>
        </authorList>
    </citation>
    <scope>NUCLEOTIDE SEQUENCE [LARGE SCALE GENOMIC DNA]</scope>
    <source>
        <strain evidence="6">ATCC700992</strain>
    </source>
</reference>
<dbReference type="PANTHER" id="PTHR36153:SF1">
    <property type="entry name" value="TYPE VI SECRETION SYSTEM COMPONENT TSSM1"/>
    <property type="match status" value="1"/>
</dbReference>
<dbReference type="Pfam" id="PF06761">
    <property type="entry name" value="IcmF-related"/>
    <property type="match status" value="1"/>
</dbReference>
<dbReference type="AlphaFoldDB" id="A0A098G6F5"/>
<dbReference type="InterPro" id="IPR025743">
    <property type="entry name" value="TssM1_N"/>
</dbReference>
<dbReference type="HOGENOM" id="CLU_003353_2_1_6"/>
<dbReference type="PANTHER" id="PTHR36153">
    <property type="entry name" value="INNER MEMBRANE PROTEIN-RELATED"/>
    <property type="match status" value="1"/>
</dbReference>
<evidence type="ECO:0000313" key="6">
    <source>
        <dbReference type="Proteomes" id="UP000032430"/>
    </source>
</evidence>
<dbReference type="SUPFAM" id="SSF52540">
    <property type="entry name" value="P-loop containing nucleoside triphosphate hydrolases"/>
    <property type="match status" value="1"/>
</dbReference>
<dbReference type="STRING" id="1212491.LFA_2664"/>
<name>A0A098G6F5_9GAMM</name>
<evidence type="ECO:0000259" key="2">
    <source>
        <dbReference type="Pfam" id="PF06761"/>
    </source>
</evidence>
<feature type="domain" description="IcmF-related" evidence="2">
    <location>
        <begin position="404"/>
        <end position="634"/>
    </location>
</feature>
<dbReference type="KEGG" id="lfa:LFA_2664"/>
<feature type="domain" description="Type VI secretion system component TssM1 N-terminal" evidence="3">
    <location>
        <begin position="84"/>
        <end position="320"/>
    </location>
</feature>
<dbReference type="InterPro" id="IPR009612">
    <property type="entry name" value="IcmF-rel"/>
</dbReference>
<keyword evidence="6" id="KW-1185">Reference proteome</keyword>
<feature type="domain" description="Type VI secretion system IcmF C-terminal" evidence="1">
    <location>
        <begin position="851"/>
        <end position="952"/>
    </location>
</feature>
<dbReference type="NCBIfam" id="NF038226">
    <property type="entry name" value="IcmF_IVB"/>
    <property type="match status" value="1"/>
</dbReference>
<organism evidence="5 6">
    <name type="scientific">Legionella fallonii LLAP-10</name>
    <dbReference type="NCBI Taxonomy" id="1212491"/>
    <lineage>
        <taxon>Bacteria</taxon>
        <taxon>Pseudomonadati</taxon>
        <taxon>Pseudomonadota</taxon>
        <taxon>Gammaproteobacteria</taxon>
        <taxon>Legionellales</taxon>
        <taxon>Legionellaceae</taxon>
        <taxon>Legionella</taxon>
    </lineage>
</organism>
<gene>
    <name evidence="5" type="primary">IcmF</name>
    <name evidence="5" type="ORF">LFA_2664</name>
</gene>
<evidence type="ECO:0000259" key="4">
    <source>
        <dbReference type="Pfam" id="PF21070"/>
    </source>
</evidence>
<dbReference type="Pfam" id="PF21070">
    <property type="entry name" value="IcmF_helical"/>
    <property type="match status" value="1"/>
</dbReference>
<dbReference type="EMBL" id="LN614827">
    <property type="protein sequence ID" value="CEG58032.1"/>
    <property type="molecule type" value="Genomic_DNA"/>
</dbReference>